<dbReference type="Gene3D" id="3.30.70.100">
    <property type="match status" value="1"/>
</dbReference>
<organism evidence="2 3">
    <name type="scientific">Cellulosimicrobium cellulans</name>
    <name type="common">Arthrobacter luteus</name>
    <dbReference type="NCBI Taxonomy" id="1710"/>
    <lineage>
        <taxon>Bacteria</taxon>
        <taxon>Bacillati</taxon>
        <taxon>Actinomycetota</taxon>
        <taxon>Actinomycetes</taxon>
        <taxon>Micrococcales</taxon>
        <taxon>Promicromonosporaceae</taxon>
        <taxon>Cellulosimicrobium</taxon>
    </lineage>
</organism>
<dbReference type="InterPro" id="IPR006121">
    <property type="entry name" value="HMA_dom"/>
</dbReference>
<dbReference type="PROSITE" id="PS50846">
    <property type="entry name" value="HMA_2"/>
    <property type="match status" value="1"/>
</dbReference>
<sequence length="72" mass="7538">MSIVEIEYQVTGMTCGHCEMSVREEVGQVPGVTAIDVSATTGRLVVTADQPLDDATVVAAVDEAGYQAVRVP</sequence>
<dbReference type="RefSeq" id="WP_087470795.1">
    <property type="nucleotide sequence ID" value="NZ_CP021383.1"/>
</dbReference>
<name>A0A1Y0HX96_CELCE</name>
<feature type="domain" description="HMA" evidence="1">
    <location>
        <begin position="4"/>
        <end position="69"/>
    </location>
</feature>
<dbReference type="KEGG" id="cceu:CBR64_10025"/>
<dbReference type="Proteomes" id="UP000196228">
    <property type="component" value="Chromosome"/>
</dbReference>
<accession>A0A1Y0HX96</accession>
<dbReference type="AlphaFoldDB" id="A0A1Y0HX96"/>
<gene>
    <name evidence="2" type="ORF">CBR64_10025</name>
</gene>
<dbReference type="SUPFAM" id="SSF55008">
    <property type="entry name" value="HMA, heavy metal-associated domain"/>
    <property type="match status" value="1"/>
</dbReference>
<reference evidence="2 3" key="1">
    <citation type="submission" date="2017-05" db="EMBL/GenBank/DDBJ databases">
        <authorList>
            <person name="Song R."/>
            <person name="Chenine A.L."/>
            <person name="Ruprecht R.M."/>
        </authorList>
    </citation>
    <scope>NUCLEOTIDE SEQUENCE [LARGE SCALE GENOMIC DNA]</scope>
    <source>
        <strain evidence="2 3">PSBB019</strain>
    </source>
</reference>
<dbReference type="InterPro" id="IPR036163">
    <property type="entry name" value="HMA_dom_sf"/>
</dbReference>
<protein>
    <submittedName>
        <fullName evidence="2">Heavy metal transporter</fullName>
    </submittedName>
</protein>
<dbReference type="EMBL" id="CP021383">
    <property type="protein sequence ID" value="ARU51773.1"/>
    <property type="molecule type" value="Genomic_DNA"/>
</dbReference>
<dbReference type="Pfam" id="PF00403">
    <property type="entry name" value="HMA"/>
    <property type="match status" value="1"/>
</dbReference>
<dbReference type="OrthoDB" id="9813965at2"/>
<dbReference type="GO" id="GO:0046872">
    <property type="term" value="F:metal ion binding"/>
    <property type="evidence" value="ECO:0007669"/>
    <property type="project" value="InterPro"/>
</dbReference>
<evidence type="ECO:0000313" key="3">
    <source>
        <dbReference type="Proteomes" id="UP000196228"/>
    </source>
</evidence>
<evidence type="ECO:0000313" key="2">
    <source>
        <dbReference type="EMBL" id="ARU51773.1"/>
    </source>
</evidence>
<dbReference type="CDD" id="cd00371">
    <property type="entry name" value="HMA"/>
    <property type="match status" value="1"/>
</dbReference>
<evidence type="ECO:0000259" key="1">
    <source>
        <dbReference type="PROSITE" id="PS50846"/>
    </source>
</evidence>
<proteinExistence type="predicted"/>